<accession>A0A2K9NRD8</accession>
<dbReference type="InterPro" id="IPR053160">
    <property type="entry name" value="MFS_DHA3_Transporter"/>
</dbReference>
<organism evidence="4 5">
    <name type="scientific">Bacteriovorax stolpii</name>
    <name type="common">Bdellovibrio stolpii</name>
    <dbReference type="NCBI Taxonomy" id="960"/>
    <lineage>
        <taxon>Bacteria</taxon>
        <taxon>Pseudomonadati</taxon>
        <taxon>Bdellovibrionota</taxon>
        <taxon>Bacteriovoracia</taxon>
        <taxon>Bacteriovoracales</taxon>
        <taxon>Bacteriovoracaceae</taxon>
        <taxon>Bacteriovorax</taxon>
    </lineage>
</organism>
<dbReference type="Gene3D" id="1.20.1250.20">
    <property type="entry name" value="MFS general substrate transporter like domains"/>
    <property type="match status" value="1"/>
</dbReference>
<evidence type="ECO:0000256" key="1">
    <source>
        <dbReference type="ARBA" id="ARBA00022692"/>
    </source>
</evidence>
<reference evidence="4 5" key="1">
    <citation type="submission" date="2018-01" db="EMBL/GenBank/DDBJ databases">
        <title>Complete genome sequence of Bacteriovorax stolpii DSM12778.</title>
        <authorList>
            <person name="Tang B."/>
            <person name="Chang J."/>
        </authorList>
    </citation>
    <scope>NUCLEOTIDE SEQUENCE [LARGE SCALE GENOMIC DNA]</scope>
    <source>
        <strain evidence="4 5">DSM 12778</strain>
    </source>
</reference>
<dbReference type="AlphaFoldDB" id="A0A2K9NRD8"/>
<dbReference type="RefSeq" id="WP_102242940.1">
    <property type="nucleotide sequence ID" value="NZ_CP025704.1"/>
</dbReference>
<evidence type="ECO:0000256" key="2">
    <source>
        <dbReference type="ARBA" id="ARBA00022989"/>
    </source>
</evidence>
<dbReference type="KEGG" id="bsto:C0V70_05850"/>
<evidence type="ECO:0000256" key="3">
    <source>
        <dbReference type="ARBA" id="ARBA00023136"/>
    </source>
</evidence>
<protein>
    <submittedName>
        <fullName evidence="4">Uncharacterized protein</fullName>
    </submittedName>
</protein>
<dbReference type="SUPFAM" id="SSF103473">
    <property type="entry name" value="MFS general substrate transporter"/>
    <property type="match status" value="1"/>
</dbReference>
<keyword evidence="5" id="KW-1185">Reference proteome</keyword>
<keyword evidence="3" id="KW-0472">Membrane</keyword>
<dbReference type="Pfam" id="PF07690">
    <property type="entry name" value="MFS_1"/>
    <property type="match status" value="1"/>
</dbReference>
<keyword evidence="2" id="KW-1133">Transmembrane helix</keyword>
<dbReference type="GO" id="GO:0022857">
    <property type="term" value="F:transmembrane transporter activity"/>
    <property type="evidence" value="ECO:0007669"/>
    <property type="project" value="InterPro"/>
</dbReference>
<dbReference type="EMBL" id="CP025704">
    <property type="protein sequence ID" value="AUN97645.1"/>
    <property type="molecule type" value="Genomic_DNA"/>
</dbReference>
<dbReference type="InterPro" id="IPR036259">
    <property type="entry name" value="MFS_trans_sf"/>
</dbReference>
<gene>
    <name evidence="4" type="ORF">C0V70_05850</name>
</gene>
<dbReference type="PANTHER" id="PTHR23530:SF1">
    <property type="entry name" value="PERMEASE, MAJOR FACILITATOR SUPERFAMILY-RELATED"/>
    <property type="match status" value="1"/>
</dbReference>
<sequence length="392" mass="42748">MNSTSKSRLVLGLRGYGAMLFSIAASPVLYNAGVSFKTISIGYGFLYVVLALFEIPTGIWADLFGTKKSTIIGGLIQTFSLFLFLLSDKGPIVVITSFAVYGIGSSFISGALSALLYSNAKSEEVSAFDSNKYFSIIEKTSVASYILASASVGFLSKWLGLKSFAVAGIIYLISVLFVLVSVHEEQVKKSHKKISEFMAQAFSGLKYISKNHELKILLPVRMLNQIESILGILWLPWIKSLGGSDLWFSALATGSYLSRYAVNHYYSKKVKPTSFMPRIQASLLVMGLGASICAVTSNVYFGLIGVWIMAGARGVFLPATQAIQHDSFPDDIRSTGLSMMNFSVEAMIAISYFVSSSWIDGLSASHAWWISVSAFLLSVLFVVFLKEKAHEN</sequence>
<evidence type="ECO:0000313" key="5">
    <source>
        <dbReference type="Proteomes" id="UP000235584"/>
    </source>
</evidence>
<evidence type="ECO:0000313" key="4">
    <source>
        <dbReference type="EMBL" id="AUN97645.1"/>
    </source>
</evidence>
<dbReference type="InterPro" id="IPR011701">
    <property type="entry name" value="MFS"/>
</dbReference>
<proteinExistence type="predicted"/>
<dbReference type="Proteomes" id="UP000235584">
    <property type="component" value="Chromosome"/>
</dbReference>
<name>A0A2K9NRD8_BACTC</name>
<dbReference type="PANTHER" id="PTHR23530">
    <property type="entry name" value="TRANSPORT PROTEIN-RELATED"/>
    <property type="match status" value="1"/>
</dbReference>
<keyword evidence="1" id="KW-0812">Transmembrane</keyword>